<keyword evidence="1" id="KW-0732">Signal</keyword>
<comment type="caution">
    <text evidence="2">The sequence shown here is derived from an EMBL/GenBank/DDBJ whole genome shotgun (WGS) entry which is preliminary data.</text>
</comment>
<feature type="chain" id="PRO_5026724802" evidence="1">
    <location>
        <begin position="29"/>
        <end position="231"/>
    </location>
</feature>
<sequence length="231" mass="26434">MGNYKGFLRILTLLVGTTAMLSAPPVGAEPGKNDDIVHPKLPITSRWLHLEGKDNANFTIFRKYTFVPEDKEVPIRNILMLNCATDEAAYLDFVIPKQLPLKDLYGKDYIEMQRFGLVIAPLSGKKERVFTIEGKVKDNHIFIDFVGDQRKAIAALLRANRFRLFFDDFRRVEFVEMNDAKVFPNTGNGQTFDQMVDSLISTQYNINMRPTIEQILDSCPDIKEWNSLVDP</sequence>
<evidence type="ECO:0000313" key="2">
    <source>
        <dbReference type="EMBL" id="KAB2678049.1"/>
    </source>
</evidence>
<dbReference type="Proteomes" id="UP000481643">
    <property type="component" value="Unassembled WGS sequence"/>
</dbReference>
<dbReference type="AlphaFoldDB" id="A0A6L3Y6Y4"/>
<feature type="signal peptide" evidence="1">
    <location>
        <begin position="1"/>
        <end position="28"/>
    </location>
</feature>
<reference evidence="2 3" key="1">
    <citation type="submission" date="2019-09" db="EMBL/GenBank/DDBJ databases">
        <title>Taxonomic organization of the family Brucellaceae based on a phylogenomic approach.</title>
        <authorList>
            <person name="Leclercq S."/>
            <person name="Cloeckaert A."/>
            <person name="Zygmunt M.S."/>
        </authorList>
    </citation>
    <scope>NUCLEOTIDE SEQUENCE [LARGE SCALE GENOMIC DNA]</scope>
    <source>
        <strain evidence="2 3">WS1830</strain>
    </source>
</reference>
<evidence type="ECO:0000256" key="1">
    <source>
        <dbReference type="SAM" id="SignalP"/>
    </source>
</evidence>
<proteinExistence type="predicted"/>
<gene>
    <name evidence="2" type="ORF">F9L08_24315</name>
</gene>
<accession>A0A6L3Y6Y4</accession>
<organism evidence="2 3">
    <name type="scientific">Brucella tritici</name>
    <dbReference type="NCBI Taxonomy" id="94626"/>
    <lineage>
        <taxon>Bacteria</taxon>
        <taxon>Pseudomonadati</taxon>
        <taxon>Pseudomonadota</taxon>
        <taxon>Alphaproteobacteria</taxon>
        <taxon>Hyphomicrobiales</taxon>
        <taxon>Brucellaceae</taxon>
        <taxon>Brucella/Ochrobactrum group</taxon>
        <taxon>Brucella</taxon>
    </lineage>
</organism>
<evidence type="ECO:0000313" key="3">
    <source>
        <dbReference type="Proteomes" id="UP000481643"/>
    </source>
</evidence>
<name>A0A6L3Y6Y4_9HYPH</name>
<protein>
    <submittedName>
        <fullName evidence="2">Uncharacterized protein</fullName>
    </submittedName>
</protein>
<dbReference type="RefSeq" id="WP_151653507.1">
    <property type="nucleotide sequence ID" value="NZ_WBVX01000037.1"/>
</dbReference>
<dbReference type="EMBL" id="WBVX01000037">
    <property type="protein sequence ID" value="KAB2678049.1"/>
    <property type="molecule type" value="Genomic_DNA"/>
</dbReference>